<evidence type="ECO:0000313" key="2">
    <source>
        <dbReference type="Proteomes" id="UP001263246"/>
    </source>
</evidence>
<proteinExistence type="predicted"/>
<keyword evidence="2" id="KW-1185">Reference proteome</keyword>
<dbReference type="Proteomes" id="UP001263246">
    <property type="component" value="Unassembled WGS sequence"/>
</dbReference>
<dbReference type="EMBL" id="JAWHPR010000002">
    <property type="protein sequence ID" value="MDU8688004.1"/>
    <property type="molecule type" value="Genomic_DNA"/>
</dbReference>
<accession>A0ABU3TXG7</accession>
<evidence type="ECO:0008006" key="3">
    <source>
        <dbReference type="Google" id="ProtNLM"/>
    </source>
</evidence>
<sequence>MIILITSIYFIAISGLPAHCQFGRFILLAQKKLLSFRAEISAAKLIFADPCKRFVLVRKLDFFHFKLDKAVLFQDAVAGVPIQNVAIPCDDGIQKTTLGNDVLLKLLFFLKLQRRNFALELRVNFKLAQFHVGSPFRSFSIYGQWAERSSQTHIVSGNTCRHP</sequence>
<organism evidence="1 2">
    <name type="scientific">Faecalibacterium wellingii</name>
    <dbReference type="NCBI Taxonomy" id="2929491"/>
    <lineage>
        <taxon>Bacteria</taxon>
        <taxon>Bacillati</taxon>
        <taxon>Bacillota</taxon>
        <taxon>Clostridia</taxon>
        <taxon>Eubacteriales</taxon>
        <taxon>Oscillospiraceae</taxon>
        <taxon>Faecalibacterium</taxon>
    </lineage>
</organism>
<gene>
    <name evidence="1" type="ORF">RX402_04465</name>
</gene>
<comment type="caution">
    <text evidence="1">The sequence shown here is derived from an EMBL/GenBank/DDBJ whole genome shotgun (WGS) entry which is preliminary data.</text>
</comment>
<name>A0ABU3TXG7_9FIRM</name>
<protein>
    <recommendedName>
        <fullName evidence="3">Secreted protein</fullName>
    </recommendedName>
</protein>
<evidence type="ECO:0000313" key="1">
    <source>
        <dbReference type="EMBL" id="MDU8688004.1"/>
    </source>
</evidence>
<reference evidence="1 2" key="1">
    <citation type="submission" date="2023-10" db="EMBL/GenBank/DDBJ databases">
        <title>Host Genetic Regulation of Human Gut Microbial Structural Variation.</title>
        <authorList>
            <person name="Harmsen H.J.M."/>
        </authorList>
    </citation>
    <scope>NUCLEOTIDE SEQUENCE [LARGE SCALE GENOMIC DNA]</scope>
    <source>
        <strain evidence="1 2">HTF-F</strain>
    </source>
</reference>
<dbReference type="RefSeq" id="WP_249237083.1">
    <property type="nucleotide sequence ID" value="NZ_CP094473.1"/>
</dbReference>